<sequence>MLGWVAGGWAQGQERPRARDLGVAPGIFQPGPLNAITDVPGVRVGHVTLILGDTIRTGATAILPHGGNLFQEKVPAGIAVGNGFGKLMGSTQVMELGEIETPIVLTNTLSVPQAAEAILTWTLRQAGNERVRSVNPIVGETNDGFLNNIRARALRAEHILQAIEQAQTGPVPEGNVGAGTGTIAFGWKGGIGTSSRVLPEALGGYTVGVLVQANFGGILHILGVPVGQELGRYYLKDVVEDTTADGSIMIVIATDAPLSDRNLTRLARRAFLGVARTGSPMTNGSGDYAIAFSTAPEVRRTPERRAGVGTYRELSNDRMSPLFQAVVEATEEAIYNALFRAETMEGYRGRVEALPLDQVQEVLRRYGRLQ</sequence>
<dbReference type="Gene3D" id="3.60.70.12">
    <property type="entry name" value="L-amino peptidase D-ALA esterase/amidase"/>
    <property type="match status" value="1"/>
</dbReference>
<dbReference type="CDD" id="cd02253">
    <property type="entry name" value="DmpA"/>
    <property type="match status" value="1"/>
</dbReference>
<evidence type="ECO:0000313" key="2">
    <source>
        <dbReference type="EMBL" id="SHK36509.1"/>
    </source>
</evidence>
<keyword evidence="2" id="KW-0378">Hydrolase</keyword>
<reference evidence="3" key="1">
    <citation type="submission" date="2016-11" db="EMBL/GenBank/DDBJ databases">
        <authorList>
            <person name="Varghese N."/>
            <person name="Submissions S."/>
        </authorList>
    </citation>
    <scope>NUCLEOTIDE SEQUENCE [LARGE SCALE GENOMIC DNA]</scope>
    <source>
        <strain evidence="3">DSM 22212</strain>
    </source>
</reference>
<accession>A0A1M6RW44</accession>
<organism evidence="2 3">
    <name type="scientific">Rhodothermus profundi</name>
    <dbReference type="NCBI Taxonomy" id="633813"/>
    <lineage>
        <taxon>Bacteria</taxon>
        <taxon>Pseudomonadati</taxon>
        <taxon>Rhodothermota</taxon>
        <taxon>Rhodothermia</taxon>
        <taxon>Rhodothermales</taxon>
        <taxon>Rhodothermaceae</taxon>
        <taxon>Rhodothermus</taxon>
    </lineage>
</organism>
<dbReference type="STRING" id="633813.SAMN04488087_0978"/>
<protein>
    <submittedName>
        <fullName evidence="2">L-aminopeptidase DmpA. Serine peptidase. MEROPS family S58</fullName>
    </submittedName>
</protein>
<dbReference type="SUPFAM" id="SSF56266">
    <property type="entry name" value="DmpA/ArgJ-like"/>
    <property type="match status" value="1"/>
</dbReference>
<comment type="similarity">
    <text evidence="1">Belongs to the peptidase S58 family.</text>
</comment>
<keyword evidence="2" id="KW-0645">Protease</keyword>
<dbReference type="EMBL" id="FRAU01000002">
    <property type="protein sequence ID" value="SHK36509.1"/>
    <property type="molecule type" value="Genomic_DNA"/>
</dbReference>
<proteinExistence type="inferred from homology"/>
<dbReference type="PANTHER" id="PTHR36512">
    <property type="entry name" value="D-AMINOPEPTIDASE"/>
    <property type="match status" value="1"/>
</dbReference>
<keyword evidence="2" id="KW-0031">Aminopeptidase</keyword>
<evidence type="ECO:0000256" key="1">
    <source>
        <dbReference type="ARBA" id="ARBA00007068"/>
    </source>
</evidence>
<dbReference type="InterPro" id="IPR005321">
    <property type="entry name" value="Peptidase_S58_DmpA"/>
</dbReference>
<dbReference type="AlphaFoldDB" id="A0A1M6RW44"/>
<name>A0A1M6RW44_9BACT</name>
<evidence type="ECO:0000313" key="3">
    <source>
        <dbReference type="Proteomes" id="UP000185812"/>
    </source>
</evidence>
<dbReference type="Pfam" id="PF03576">
    <property type="entry name" value="Peptidase_S58"/>
    <property type="match status" value="1"/>
</dbReference>
<gene>
    <name evidence="2" type="ORF">SAMN04488087_0978</name>
</gene>
<dbReference type="InterPro" id="IPR016117">
    <property type="entry name" value="ArgJ-like_dom_sf"/>
</dbReference>
<dbReference type="GO" id="GO:0004177">
    <property type="term" value="F:aminopeptidase activity"/>
    <property type="evidence" value="ECO:0007669"/>
    <property type="project" value="UniProtKB-KW"/>
</dbReference>
<dbReference type="PANTHER" id="PTHR36512:SF3">
    <property type="entry name" value="BLR5678 PROTEIN"/>
    <property type="match status" value="1"/>
</dbReference>
<keyword evidence="3" id="KW-1185">Reference proteome</keyword>
<dbReference type="Proteomes" id="UP000185812">
    <property type="component" value="Unassembled WGS sequence"/>
</dbReference>